<name>A0ABR3ZUX7_9LECA</name>
<evidence type="ECO:0000313" key="3">
    <source>
        <dbReference type="Proteomes" id="UP001590950"/>
    </source>
</evidence>
<evidence type="ECO:0000313" key="2">
    <source>
        <dbReference type="EMBL" id="KAL2036411.1"/>
    </source>
</evidence>
<organism evidence="2 3">
    <name type="scientific">Stereocaulon virgatum</name>
    <dbReference type="NCBI Taxonomy" id="373712"/>
    <lineage>
        <taxon>Eukaryota</taxon>
        <taxon>Fungi</taxon>
        <taxon>Dikarya</taxon>
        <taxon>Ascomycota</taxon>
        <taxon>Pezizomycotina</taxon>
        <taxon>Lecanoromycetes</taxon>
        <taxon>OSLEUM clade</taxon>
        <taxon>Lecanoromycetidae</taxon>
        <taxon>Lecanorales</taxon>
        <taxon>Lecanorineae</taxon>
        <taxon>Stereocaulaceae</taxon>
        <taxon>Stereocaulon</taxon>
    </lineage>
</organism>
<sequence>MTAEKAKEMLLEGHRRGIDQLKEGEARALVGKFGKQQKQQGGKSTNQGDENRCETCNKPGHTKGECWEEHHELAPDWLQEQWKKQGKYGGKTVTARMGRFSLLPYDPLAFGVGRQKPTGIEKTPKAQGNSWQQERKTAATRSIGILGISPSQRGPWQLGVGRHKPTGIEKTPKAQGNSWRQQKKTAANSYVSQSKGSE</sequence>
<feature type="region of interest" description="Disordered" evidence="1">
    <location>
        <begin position="30"/>
        <end position="64"/>
    </location>
</feature>
<evidence type="ECO:0000256" key="1">
    <source>
        <dbReference type="SAM" id="MobiDB-lite"/>
    </source>
</evidence>
<feature type="compositionally biased region" description="Low complexity" evidence="1">
    <location>
        <begin position="31"/>
        <end position="43"/>
    </location>
</feature>
<keyword evidence="3" id="KW-1185">Reference proteome</keyword>
<dbReference type="SUPFAM" id="SSF57756">
    <property type="entry name" value="Retrovirus zinc finger-like domains"/>
    <property type="match status" value="1"/>
</dbReference>
<feature type="region of interest" description="Disordered" evidence="1">
    <location>
        <begin position="147"/>
        <end position="198"/>
    </location>
</feature>
<comment type="caution">
    <text evidence="2">The sequence shown here is derived from an EMBL/GenBank/DDBJ whole genome shotgun (WGS) entry which is preliminary data.</text>
</comment>
<evidence type="ECO:0008006" key="4">
    <source>
        <dbReference type="Google" id="ProtNLM"/>
    </source>
</evidence>
<gene>
    <name evidence="2" type="ORF">N7G274_010873</name>
</gene>
<reference evidence="2 3" key="1">
    <citation type="submission" date="2024-09" db="EMBL/GenBank/DDBJ databases">
        <title>Rethinking Asexuality: The Enigmatic Case of Functional Sexual Genes in Lepraria (Stereocaulaceae).</title>
        <authorList>
            <person name="Doellman M."/>
            <person name="Sun Y."/>
            <person name="Barcenas-Pena A."/>
            <person name="Lumbsch H.T."/>
            <person name="Grewe F."/>
        </authorList>
    </citation>
    <scope>NUCLEOTIDE SEQUENCE [LARGE SCALE GENOMIC DNA]</scope>
    <source>
        <strain evidence="2 3">Mercado 3170</strain>
    </source>
</reference>
<dbReference type="Proteomes" id="UP001590950">
    <property type="component" value="Unassembled WGS sequence"/>
</dbReference>
<dbReference type="EMBL" id="JBEFKJ010000110">
    <property type="protein sequence ID" value="KAL2036411.1"/>
    <property type="molecule type" value="Genomic_DNA"/>
</dbReference>
<proteinExistence type="predicted"/>
<accession>A0ABR3ZUX7</accession>
<protein>
    <recommendedName>
        <fullName evidence="4">CCHC-type domain-containing protein</fullName>
    </recommendedName>
</protein>
<dbReference type="InterPro" id="IPR036875">
    <property type="entry name" value="Znf_CCHC_sf"/>
</dbReference>
<feature type="compositionally biased region" description="Polar residues" evidence="1">
    <location>
        <begin position="174"/>
        <end position="198"/>
    </location>
</feature>